<sequence>MVSFFGVSYLQRQNPFMVAWWSAAFPGFGHMVLNQYFRGILLTLSEVVINTLARINEGMVYSFCGQFELAKSTIAPRWTFGYVIIYLFAIWDSYRSAVVQNKLIALAEAENVRINRFALHPVEVQYLEPKSPFAASVSSFFFPGLGQLYNHRLCLAFYGMFWWWVYMGLSRSHESLIALLQGRLADSIAMLHPHWLLFMPSVMGGAVYHAYSTASEHNRLFRIEQRQHFAERYRHSDVRIFP</sequence>
<dbReference type="OrthoDB" id="1681403at2"/>
<accession>A0A2V5KNA2</accession>
<proteinExistence type="predicted"/>
<dbReference type="AlphaFoldDB" id="A0A2V5KNA2"/>
<evidence type="ECO:0000313" key="1">
    <source>
        <dbReference type="EMBL" id="PYI52517.1"/>
    </source>
</evidence>
<evidence type="ECO:0000313" key="2">
    <source>
        <dbReference type="Proteomes" id="UP000247476"/>
    </source>
</evidence>
<reference evidence="1 2" key="1">
    <citation type="submission" date="2018-05" db="EMBL/GenBank/DDBJ databases">
        <title>Paenibacillus flagellatus sp. nov., isolated from selenium mineral soil.</title>
        <authorList>
            <person name="Dai X."/>
        </authorList>
    </citation>
    <scope>NUCLEOTIDE SEQUENCE [LARGE SCALE GENOMIC DNA]</scope>
    <source>
        <strain evidence="1 2">DXL2</strain>
    </source>
</reference>
<gene>
    <name evidence="1" type="ORF">DLM86_20285</name>
</gene>
<name>A0A2V5KNA2_9BACL</name>
<dbReference type="Proteomes" id="UP000247476">
    <property type="component" value="Unassembled WGS sequence"/>
</dbReference>
<organism evidence="1 2">
    <name type="scientific">Paenibacillus flagellatus</name>
    <dbReference type="NCBI Taxonomy" id="2211139"/>
    <lineage>
        <taxon>Bacteria</taxon>
        <taxon>Bacillati</taxon>
        <taxon>Bacillota</taxon>
        <taxon>Bacilli</taxon>
        <taxon>Bacillales</taxon>
        <taxon>Paenibacillaceae</taxon>
        <taxon>Paenibacillus</taxon>
    </lineage>
</organism>
<protein>
    <submittedName>
        <fullName evidence="1">Uncharacterized protein</fullName>
    </submittedName>
</protein>
<keyword evidence="2" id="KW-1185">Reference proteome</keyword>
<comment type="caution">
    <text evidence="1">The sequence shown here is derived from an EMBL/GenBank/DDBJ whole genome shotgun (WGS) entry which is preliminary data.</text>
</comment>
<dbReference type="EMBL" id="QJVJ01000009">
    <property type="protein sequence ID" value="PYI52517.1"/>
    <property type="molecule type" value="Genomic_DNA"/>
</dbReference>